<protein>
    <submittedName>
        <fullName evidence="1">Uncharacterized protein</fullName>
    </submittedName>
</protein>
<evidence type="ECO:0000313" key="2">
    <source>
        <dbReference type="Proteomes" id="UP000831796"/>
    </source>
</evidence>
<accession>A0A8T9QFX1</accession>
<name>A0A8T9QFX1_9BACT</name>
<gene>
    <name evidence="1" type="ORF">MUN79_11605</name>
</gene>
<dbReference type="EMBL" id="CP095046">
    <property type="protein sequence ID" value="UOQ74459.1"/>
    <property type="molecule type" value="Genomic_DNA"/>
</dbReference>
<dbReference type="AlphaFoldDB" id="A0A8T9QFX1"/>
<evidence type="ECO:0000313" key="1">
    <source>
        <dbReference type="EMBL" id="UOQ74459.1"/>
    </source>
</evidence>
<keyword evidence="2" id="KW-1185">Reference proteome</keyword>
<dbReference type="Proteomes" id="UP000831796">
    <property type="component" value="Chromosome"/>
</dbReference>
<dbReference type="RefSeq" id="WP_244677799.1">
    <property type="nucleotide sequence ID" value="NZ_CP095046.1"/>
</dbReference>
<dbReference type="KEGG" id="hcu:MUN79_11605"/>
<sequence>MSNPTEPYLLYQPTKPEIDTRTLFHIEREAGGLRVQNVNVNCLYAEALTPEVFQQAYNFLNKYLFFDFSPLILNGKPYALSHADQARLEQQAITHSIYFYVVNGNATRMKLRPGGITVLSPVDELISLLDQVFGADTPVSLALGAQILRETVSQFRSMVEWKRLYYAK</sequence>
<proteinExistence type="predicted"/>
<reference evidence="1" key="1">
    <citation type="submission" date="2022-04" db="EMBL/GenBank/DDBJ databases">
        <title>Hymenobacter sp. isolated from the air.</title>
        <authorList>
            <person name="Won M."/>
            <person name="Lee C.-M."/>
            <person name="Woen H.-Y."/>
            <person name="Kwon S.-W."/>
        </authorList>
    </citation>
    <scope>NUCLEOTIDE SEQUENCE</scope>
    <source>
        <strain evidence="1">5116S-3</strain>
    </source>
</reference>
<organism evidence="1 2">
    <name type="scientific">Hymenobacter cellulosilyticus</name>
    <dbReference type="NCBI Taxonomy" id="2932248"/>
    <lineage>
        <taxon>Bacteria</taxon>
        <taxon>Pseudomonadati</taxon>
        <taxon>Bacteroidota</taxon>
        <taxon>Cytophagia</taxon>
        <taxon>Cytophagales</taxon>
        <taxon>Hymenobacteraceae</taxon>
        <taxon>Hymenobacter</taxon>
    </lineage>
</organism>